<reference evidence="2" key="1">
    <citation type="journal article" date="2020" name="Stud. Mycol.">
        <title>101 Dothideomycetes genomes: a test case for predicting lifestyles and emergence of pathogens.</title>
        <authorList>
            <person name="Haridas S."/>
            <person name="Albert R."/>
            <person name="Binder M."/>
            <person name="Bloem J."/>
            <person name="Labutti K."/>
            <person name="Salamov A."/>
            <person name="Andreopoulos B."/>
            <person name="Baker S."/>
            <person name="Barry K."/>
            <person name="Bills G."/>
            <person name="Bluhm B."/>
            <person name="Cannon C."/>
            <person name="Castanera R."/>
            <person name="Culley D."/>
            <person name="Daum C."/>
            <person name="Ezra D."/>
            <person name="Gonzalez J."/>
            <person name="Henrissat B."/>
            <person name="Kuo A."/>
            <person name="Liang C."/>
            <person name="Lipzen A."/>
            <person name="Lutzoni F."/>
            <person name="Magnuson J."/>
            <person name="Mondo S."/>
            <person name="Nolan M."/>
            <person name="Ohm R."/>
            <person name="Pangilinan J."/>
            <person name="Park H.-J."/>
            <person name="Ramirez L."/>
            <person name="Alfaro M."/>
            <person name="Sun H."/>
            <person name="Tritt A."/>
            <person name="Yoshinaga Y."/>
            <person name="Zwiers L.-H."/>
            <person name="Turgeon B."/>
            <person name="Goodwin S."/>
            <person name="Spatafora J."/>
            <person name="Crous P."/>
            <person name="Grigoriev I."/>
        </authorList>
    </citation>
    <scope>NUCLEOTIDE SEQUENCE</scope>
    <source>
        <strain evidence="2">CBS 116435</strain>
    </source>
</reference>
<gene>
    <name evidence="2" type="ORF">K431DRAFT_45061</name>
</gene>
<evidence type="ECO:0000256" key="1">
    <source>
        <dbReference type="SAM" id="MobiDB-lite"/>
    </source>
</evidence>
<comment type="caution">
    <text evidence="2">The sequence shown here is derived from an EMBL/GenBank/DDBJ whole genome shotgun (WGS) entry which is preliminary data.</text>
</comment>
<dbReference type="AlphaFoldDB" id="A0A9P4URY5"/>
<evidence type="ECO:0000313" key="2">
    <source>
        <dbReference type="EMBL" id="KAF2722505.1"/>
    </source>
</evidence>
<feature type="compositionally biased region" description="Polar residues" evidence="1">
    <location>
        <begin position="1"/>
        <end position="20"/>
    </location>
</feature>
<evidence type="ECO:0000313" key="3">
    <source>
        <dbReference type="Proteomes" id="UP000799441"/>
    </source>
</evidence>
<feature type="region of interest" description="Disordered" evidence="1">
    <location>
        <begin position="1"/>
        <end position="147"/>
    </location>
</feature>
<keyword evidence="3" id="KW-1185">Reference proteome</keyword>
<name>A0A9P4URY5_9PEZI</name>
<accession>A0A9P4URY5</accession>
<proteinExistence type="predicted"/>
<dbReference type="EMBL" id="MU003782">
    <property type="protein sequence ID" value="KAF2722505.1"/>
    <property type="molecule type" value="Genomic_DNA"/>
</dbReference>
<dbReference type="Proteomes" id="UP000799441">
    <property type="component" value="Unassembled WGS sequence"/>
</dbReference>
<protein>
    <submittedName>
        <fullName evidence="2">Uncharacterized protein</fullName>
    </submittedName>
</protein>
<sequence>MENGECSSNAGQQDQATPTQGEKRGGGLDHGIGGRPVMSSRTEGAAGQCEDQSATTMERETVPNAAVGSSQADSLIERFESDLLAHTGSQSNNMATDGRAIEGDTTGAAKMNPANKPEGDSGSPAKPALGEKGYTVRRPAVQKAGVY</sequence>
<organism evidence="2 3">
    <name type="scientific">Polychaeton citri CBS 116435</name>
    <dbReference type="NCBI Taxonomy" id="1314669"/>
    <lineage>
        <taxon>Eukaryota</taxon>
        <taxon>Fungi</taxon>
        <taxon>Dikarya</taxon>
        <taxon>Ascomycota</taxon>
        <taxon>Pezizomycotina</taxon>
        <taxon>Dothideomycetes</taxon>
        <taxon>Dothideomycetidae</taxon>
        <taxon>Capnodiales</taxon>
        <taxon>Capnodiaceae</taxon>
        <taxon>Polychaeton</taxon>
    </lineage>
</organism>